<dbReference type="SUPFAM" id="SSF56112">
    <property type="entry name" value="Protein kinase-like (PK-like)"/>
    <property type="match status" value="1"/>
</dbReference>
<dbReference type="GO" id="GO:0007165">
    <property type="term" value="P:signal transduction"/>
    <property type="evidence" value="ECO:0007669"/>
    <property type="project" value="TreeGrafter"/>
</dbReference>
<dbReference type="Proteomes" id="UP001307849">
    <property type="component" value="Unassembled WGS sequence"/>
</dbReference>
<comment type="caution">
    <text evidence="5">The sequence shown here is derived from an EMBL/GenBank/DDBJ whole genome shotgun (WGS) entry which is preliminary data.</text>
</comment>
<dbReference type="PROSITE" id="PS00108">
    <property type="entry name" value="PROTEIN_KINASE_ST"/>
    <property type="match status" value="1"/>
</dbReference>
<dbReference type="Pfam" id="PF13424">
    <property type="entry name" value="TPR_12"/>
    <property type="match status" value="1"/>
</dbReference>
<keyword evidence="6" id="KW-1185">Reference proteome</keyword>
<dbReference type="InterPro" id="IPR000719">
    <property type="entry name" value="Prot_kinase_dom"/>
</dbReference>
<reference evidence="5 6" key="1">
    <citation type="submission" date="2019-10" db="EMBL/GenBank/DDBJ databases">
        <authorList>
            <person name="Palmer J.M."/>
        </authorList>
    </citation>
    <scope>NUCLEOTIDE SEQUENCE [LARGE SCALE GENOMIC DNA]</scope>
    <source>
        <strain evidence="5 6">TWF506</strain>
    </source>
</reference>
<organism evidence="5 6">
    <name type="scientific">Arthrobotrys conoides</name>
    <dbReference type="NCBI Taxonomy" id="74498"/>
    <lineage>
        <taxon>Eukaryota</taxon>
        <taxon>Fungi</taxon>
        <taxon>Dikarya</taxon>
        <taxon>Ascomycota</taxon>
        <taxon>Pezizomycotina</taxon>
        <taxon>Orbiliomycetes</taxon>
        <taxon>Orbiliales</taxon>
        <taxon>Orbiliaceae</taxon>
        <taxon>Arthrobotrys</taxon>
    </lineage>
</organism>
<dbReference type="GO" id="GO:0005737">
    <property type="term" value="C:cytoplasm"/>
    <property type="evidence" value="ECO:0007669"/>
    <property type="project" value="TreeGrafter"/>
</dbReference>
<dbReference type="PROSITE" id="PS00107">
    <property type="entry name" value="PROTEIN_KINASE_ATP"/>
    <property type="match status" value="1"/>
</dbReference>
<evidence type="ECO:0000256" key="3">
    <source>
        <dbReference type="PROSITE-ProRule" id="PRU10141"/>
    </source>
</evidence>
<dbReference type="PROSITE" id="PS50011">
    <property type="entry name" value="PROTEIN_KINASE_DOM"/>
    <property type="match status" value="1"/>
</dbReference>
<dbReference type="Pfam" id="PF00069">
    <property type="entry name" value="Pkinase"/>
    <property type="match status" value="1"/>
</dbReference>
<dbReference type="InterPro" id="IPR008271">
    <property type="entry name" value="Ser/Thr_kinase_AS"/>
</dbReference>
<proteinExistence type="predicted"/>
<dbReference type="Gene3D" id="1.25.40.10">
    <property type="entry name" value="Tetratricopeptide repeat domain"/>
    <property type="match status" value="1"/>
</dbReference>
<name>A0AAN8RZ49_9PEZI</name>
<dbReference type="InterPro" id="IPR017441">
    <property type="entry name" value="Protein_kinase_ATP_BS"/>
</dbReference>
<evidence type="ECO:0000259" key="4">
    <source>
        <dbReference type="PROSITE" id="PS50011"/>
    </source>
</evidence>
<evidence type="ECO:0000313" key="5">
    <source>
        <dbReference type="EMBL" id="KAK6517054.1"/>
    </source>
</evidence>
<dbReference type="GO" id="GO:0005524">
    <property type="term" value="F:ATP binding"/>
    <property type="evidence" value="ECO:0007669"/>
    <property type="project" value="UniProtKB-UniRule"/>
</dbReference>
<evidence type="ECO:0000256" key="1">
    <source>
        <dbReference type="ARBA" id="ARBA00022741"/>
    </source>
</evidence>
<gene>
    <name evidence="5" type="ORF">TWF506_006932</name>
</gene>
<dbReference type="InterPro" id="IPR011009">
    <property type="entry name" value="Kinase-like_dom_sf"/>
</dbReference>
<accession>A0AAN8RZ49</accession>
<dbReference type="PANTHER" id="PTHR23257:SF706">
    <property type="entry name" value="PROTO-ONCOGENE SERINE_THREONINE-PROTEIN KINASE MOS"/>
    <property type="match status" value="1"/>
</dbReference>
<evidence type="ECO:0000313" key="6">
    <source>
        <dbReference type="Proteomes" id="UP001307849"/>
    </source>
</evidence>
<evidence type="ECO:0000256" key="2">
    <source>
        <dbReference type="ARBA" id="ARBA00022840"/>
    </source>
</evidence>
<dbReference type="Gene3D" id="1.10.510.10">
    <property type="entry name" value="Transferase(Phosphotransferase) domain 1"/>
    <property type="match status" value="1"/>
</dbReference>
<protein>
    <recommendedName>
        <fullName evidence="4">Protein kinase domain-containing protein</fullName>
    </recommendedName>
</protein>
<dbReference type="EMBL" id="JAVHJM010000003">
    <property type="protein sequence ID" value="KAK6517054.1"/>
    <property type="molecule type" value="Genomic_DNA"/>
</dbReference>
<keyword evidence="2 3" id="KW-0067">ATP-binding</keyword>
<dbReference type="PANTHER" id="PTHR23257">
    <property type="entry name" value="SERINE-THREONINE PROTEIN KINASE"/>
    <property type="match status" value="1"/>
</dbReference>
<sequence>MYSMYSMYTSASNSNSNSTSTSGTGTGGATSFFARRGFAGDTGASSDSLGSRTSSVTGETDHDLLSFLALAQVNEVDILPTTWQPNLGRVGAGGTANIQQSLFSKELSYVFKRIYRGVDEQYAYRALVSEISILGHNSIRGHPNIVKLAGISWDIISSLEPIWPALVFQKSDHGDLKQFMKSEAGASIDFKTKMKLFDDIAVGIAALHDIDIVHGDIKPMNVLIFEKKEGEDTNNTVKYVAKIGDFGFSSLQEQRVNEEVEGDIRVPISRPWNAPEVTNWSSTFPLKEAKLTDVYSLSLMGLWLLFNDRLLELGIDMERSVAEPEWKREERLQEITSVVVEKQDGLESNEIDSIKEFFNSTLKENPDIRSSDWRELMKKFTPLAPAQFENGGYSDYDRWVIYQKHAPNDINHKDFDTSALEEAHLSHKSAVQNPYNYWNPYHPVNIYTSPLSRGYYTNTELYPDITKTKGSHFLLYRSFRQLAYGDYRIWKHIFETLKNRASDEHVSQKDRMMAAYQLAFCYEMGFGTIPDAERVTYYLAKSGKSMGNLNHEIQIIREDKQADLFMFKKLDGKIEFIKHVDHYLATEKLEDVQAAYSTIARTANEHFGEDHPMSIQLNRILASSFSAAGDLDKAEEIYTHLVSLCEEFYGPRSPNRLEILECLADCSRKRGDLKKALSYQEQVAAAYLKARVDSEPKIDALEKLAAIQMEGENWTEASEMQFNVVKLKEERFGKAHKETVTALLKLMDCLKNQGRRLLRPPEIAALDVITKVDEYADGEQDKDILEAHACLLSLYEELKSGNRLLKPFKPSLLYSYGMGYYGHLAAKEV</sequence>
<dbReference type="AlphaFoldDB" id="A0AAN8RZ49"/>
<keyword evidence="1 3" id="KW-0547">Nucleotide-binding</keyword>
<dbReference type="GO" id="GO:0004672">
    <property type="term" value="F:protein kinase activity"/>
    <property type="evidence" value="ECO:0007669"/>
    <property type="project" value="InterPro"/>
</dbReference>
<feature type="binding site" evidence="3">
    <location>
        <position position="112"/>
    </location>
    <ligand>
        <name>ATP</name>
        <dbReference type="ChEBI" id="CHEBI:30616"/>
    </ligand>
</feature>
<dbReference type="InterPro" id="IPR011990">
    <property type="entry name" value="TPR-like_helical_dom_sf"/>
</dbReference>
<dbReference type="SMART" id="SM00220">
    <property type="entry name" value="S_TKc"/>
    <property type="match status" value="1"/>
</dbReference>
<dbReference type="SUPFAM" id="SSF48452">
    <property type="entry name" value="TPR-like"/>
    <property type="match status" value="1"/>
</dbReference>
<dbReference type="InterPro" id="IPR050167">
    <property type="entry name" value="Ser_Thr_protein_kinase"/>
</dbReference>
<feature type="domain" description="Protein kinase" evidence="4">
    <location>
        <begin position="84"/>
        <end position="381"/>
    </location>
</feature>